<dbReference type="KEGG" id="rsz:108830000"/>
<evidence type="ECO:0000256" key="1">
    <source>
        <dbReference type="SAM" id="MobiDB-lite"/>
    </source>
</evidence>
<accession>A0A9W3DLH8</accession>
<keyword evidence="2" id="KW-1133">Transmembrane helix</keyword>
<dbReference type="CDD" id="cd10910">
    <property type="entry name" value="PIN_limkain_b1_N_like"/>
    <property type="match status" value="1"/>
</dbReference>
<evidence type="ECO:0000313" key="4">
    <source>
        <dbReference type="Proteomes" id="UP000504610"/>
    </source>
</evidence>
<dbReference type="GO" id="GO:0004540">
    <property type="term" value="F:RNA nuclease activity"/>
    <property type="evidence" value="ECO:0007669"/>
    <property type="project" value="InterPro"/>
</dbReference>
<feature type="transmembrane region" description="Helical" evidence="2">
    <location>
        <begin position="261"/>
        <end position="279"/>
    </location>
</feature>
<reference evidence="4" key="1">
    <citation type="journal article" date="2019" name="Database">
        <title>The radish genome database (RadishGD): an integrated information resource for radish genomics.</title>
        <authorList>
            <person name="Yu H.J."/>
            <person name="Baek S."/>
            <person name="Lee Y.J."/>
            <person name="Cho A."/>
            <person name="Mun J.H."/>
        </authorList>
    </citation>
    <scope>NUCLEOTIDE SEQUENCE [LARGE SCALE GENOMIC DNA]</scope>
    <source>
        <strain evidence="4">cv. WK10039</strain>
    </source>
</reference>
<dbReference type="GO" id="GO:0005777">
    <property type="term" value="C:peroxisome"/>
    <property type="evidence" value="ECO:0007669"/>
    <property type="project" value="InterPro"/>
</dbReference>
<evidence type="ECO:0000256" key="2">
    <source>
        <dbReference type="SAM" id="Phobius"/>
    </source>
</evidence>
<dbReference type="PANTHER" id="PTHR14379:SF22">
    <property type="entry name" value="ENDONUCLEASE OR GLYCOSYL HYDROLASE"/>
    <property type="match status" value="1"/>
</dbReference>
<dbReference type="Pfam" id="PF01936">
    <property type="entry name" value="NYN"/>
    <property type="match status" value="1"/>
</dbReference>
<sequence>MSLNRYEEAPPELRTAKTMVWWDIKSCPVPEGYDPLLVRRSIESVLSDKQYCGPLTIIALGNLEDIPLEDLQAYSSSGIVMKHDPFVESSCTENQEGTTISSIMEEVRRWTFFNPAPASIVFISNPTCFLRFSYQMNCLSTREYNILLAFETAPRDGYSPPSPTKFLWKDLLKDAVRKSHSTGQRIEEKFSGEPGGIFCAACKSGSRDGRIEDGDLTTHLTSETHELEWYTSRKNGLPFEESPREQGKRKRGRQRRGRQRMSVALSPFLSCVLSSFFFLSNAHFYLFYVWWKLAFYLIYVWWKLVQYT</sequence>
<organism evidence="4 5">
    <name type="scientific">Raphanus sativus</name>
    <name type="common">Radish</name>
    <name type="synonym">Raphanus raphanistrum var. sativus</name>
    <dbReference type="NCBI Taxonomy" id="3726"/>
    <lineage>
        <taxon>Eukaryota</taxon>
        <taxon>Viridiplantae</taxon>
        <taxon>Streptophyta</taxon>
        <taxon>Embryophyta</taxon>
        <taxon>Tracheophyta</taxon>
        <taxon>Spermatophyta</taxon>
        <taxon>Magnoliopsida</taxon>
        <taxon>eudicotyledons</taxon>
        <taxon>Gunneridae</taxon>
        <taxon>Pentapetalae</taxon>
        <taxon>rosids</taxon>
        <taxon>malvids</taxon>
        <taxon>Brassicales</taxon>
        <taxon>Brassicaceae</taxon>
        <taxon>Brassiceae</taxon>
        <taxon>Raphanus</taxon>
    </lineage>
</organism>
<dbReference type="OrthoDB" id="1104796at2759"/>
<dbReference type="InterPro" id="IPR024768">
    <property type="entry name" value="Marf1"/>
</dbReference>
<name>A0A9W3DLH8_RAPSA</name>
<protein>
    <submittedName>
        <fullName evidence="5">Uncharacterized protein LOC108830000</fullName>
    </submittedName>
</protein>
<dbReference type="RefSeq" id="XP_056864528.1">
    <property type="nucleotide sequence ID" value="XM_057008548.1"/>
</dbReference>
<feature type="compositionally biased region" description="Basic residues" evidence="1">
    <location>
        <begin position="247"/>
        <end position="258"/>
    </location>
</feature>
<dbReference type="GO" id="GO:0010468">
    <property type="term" value="P:regulation of gene expression"/>
    <property type="evidence" value="ECO:0007669"/>
    <property type="project" value="InterPro"/>
</dbReference>
<gene>
    <name evidence="5" type="primary">LOC108830000</name>
</gene>
<dbReference type="AlphaFoldDB" id="A0A9W3DLH8"/>
<proteinExistence type="predicted"/>
<dbReference type="GeneID" id="108830000"/>
<feature type="domain" description="NYN" evidence="3">
    <location>
        <begin position="17"/>
        <end position="149"/>
    </location>
</feature>
<dbReference type="PANTHER" id="PTHR14379">
    <property type="entry name" value="LIMKAIN B LKAP"/>
    <property type="match status" value="1"/>
</dbReference>
<feature type="transmembrane region" description="Helical" evidence="2">
    <location>
        <begin position="285"/>
        <end position="302"/>
    </location>
</feature>
<keyword evidence="4" id="KW-1185">Reference proteome</keyword>
<feature type="region of interest" description="Disordered" evidence="1">
    <location>
        <begin position="236"/>
        <end position="258"/>
    </location>
</feature>
<dbReference type="Proteomes" id="UP000504610">
    <property type="component" value="Chromosome 4"/>
</dbReference>
<evidence type="ECO:0000313" key="5">
    <source>
        <dbReference type="RefSeq" id="XP_056864528.1"/>
    </source>
</evidence>
<keyword evidence="2" id="KW-0472">Membrane</keyword>
<evidence type="ECO:0000259" key="3">
    <source>
        <dbReference type="Pfam" id="PF01936"/>
    </source>
</evidence>
<dbReference type="InterPro" id="IPR021139">
    <property type="entry name" value="NYN"/>
</dbReference>
<reference evidence="5" key="2">
    <citation type="submission" date="2025-08" db="UniProtKB">
        <authorList>
            <consortium name="RefSeq"/>
        </authorList>
    </citation>
    <scope>IDENTIFICATION</scope>
    <source>
        <tissue evidence="5">Leaf</tissue>
    </source>
</reference>
<keyword evidence="2" id="KW-0812">Transmembrane</keyword>